<evidence type="ECO:0000313" key="11">
    <source>
        <dbReference type="EMBL" id="SJZ66530.1"/>
    </source>
</evidence>
<evidence type="ECO:0000313" key="12">
    <source>
        <dbReference type="Proteomes" id="UP000189941"/>
    </source>
</evidence>
<dbReference type="AlphaFoldDB" id="A0A1T4MHG1"/>
<dbReference type="STRING" id="1121925.SAMN02746011_01433"/>
<evidence type="ECO:0000256" key="3">
    <source>
        <dbReference type="ARBA" id="ARBA00011918"/>
    </source>
</evidence>
<evidence type="ECO:0000256" key="5">
    <source>
        <dbReference type="ARBA" id="ARBA00022679"/>
    </source>
</evidence>
<dbReference type="EMBL" id="FUWO01000012">
    <property type="protein sequence ID" value="SJZ66530.1"/>
    <property type="molecule type" value="Genomic_DNA"/>
</dbReference>
<dbReference type="GO" id="GO:0006281">
    <property type="term" value="P:DNA repair"/>
    <property type="evidence" value="ECO:0007669"/>
    <property type="project" value="UniProtKB-KW"/>
</dbReference>
<dbReference type="InterPro" id="IPR008332">
    <property type="entry name" value="MethylG_MeTrfase_N"/>
</dbReference>
<organism evidence="11 12">
    <name type="scientific">Globicatella sulfidifaciens DSM 15739</name>
    <dbReference type="NCBI Taxonomy" id="1121925"/>
    <lineage>
        <taxon>Bacteria</taxon>
        <taxon>Bacillati</taxon>
        <taxon>Bacillota</taxon>
        <taxon>Bacilli</taxon>
        <taxon>Lactobacillales</taxon>
        <taxon>Aerococcaceae</taxon>
        <taxon>Globicatella</taxon>
    </lineage>
</organism>
<dbReference type="SUPFAM" id="SSF53155">
    <property type="entry name" value="Methylated DNA-protein cysteine methyltransferase domain"/>
    <property type="match status" value="1"/>
</dbReference>
<dbReference type="GO" id="GO:0003908">
    <property type="term" value="F:methylated-DNA-[protein]-cysteine S-methyltransferase activity"/>
    <property type="evidence" value="ECO:0007669"/>
    <property type="project" value="UniProtKB-EC"/>
</dbReference>
<keyword evidence="12" id="KW-1185">Reference proteome</keyword>
<dbReference type="PANTHER" id="PTHR10815:SF13">
    <property type="entry name" value="METHYLATED-DNA--PROTEIN-CYSTEINE METHYLTRANSFERASE"/>
    <property type="match status" value="1"/>
</dbReference>
<dbReference type="SUPFAM" id="SSF46767">
    <property type="entry name" value="Methylated DNA-protein cysteine methyltransferase, C-terminal domain"/>
    <property type="match status" value="1"/>
</dbReference>
<feature type="domain" description="Methylated-DNA-[protein]-cysteine S-methyltransferase DNA binding" evidence="9">
    <location>
        <begin position="87"/>
        <end position="165"/>
    </location>
</feature>
<dbReference type="InterPro" id="IPR014048">
    <property type="entry name" value="MethylDNA_cys_MeTrfase_DNA-bd"/>
</dbReference>
<dbReference type="EC" id="2.1.1.63" evidence="3"/>
<dbReference type="CDD" id="cd06445">
    <property type="entry name" value="ATase"/>
    <property type="match status" value="1"/>
</dbReference>
<sequence length="173" mass="19582">MSYLYKSTFETPIGTMTSLVAEDGIYFLQFADSLTSKQIKRVQKHFQRKIIEKDHSMNLKVKQELCEYLEGTRTEFTIPTIMKGTVFQTKVWQALKNIPYGTTLDYQGLGKENGYPNASRAIGNANSSNLIMILIPCHRVIRSDGSIGGYAGGVSRKQYLLTLEENYIVSKNH</sequence>
<dbReference type="Gene3D" id="1.10.10.10">
    <property type="entry name" value="Winged helix-like DNA-binding domain superfamily/Winged helix DNA-binding domain"/>
    <property type="match status" value="1"/>
</dbReference>
<reference evidence="12" key="1">
    <citation type="submission" date="2017-02" db="EMBL/GenBank/DDBJ databases">
        <authorList>
            <person name="Varghese N."/>
            <person name="Submissions S."/>
        </authorList>
    </citation>
    <scope>NUCLEOTIDE SEQUENCE [LARGE SCALE GENOMIC DNA]</scope>
    <source>
        <strain evidence="12">DSM 15739</strain>
    </source>
</reference>
<proteinExistence type="inferred from homology"/>
<protein>
    <recommendedName>
        <fullName evidence="3">methylated-DNA--[protein]-cysteine S-methyltransferase</fullName>
        <ecNumber evidence="3">2.1.1.63</ecNumber>
    </recommendedName>
</protein>
<evidence type="ECO:0000256" key="1">
    <source>
        <dbReference type="ARBA" id="ARBA00001286"/>
    </source>
</evidence>
<keyword evidence="6" id="KW-0227">DNA damage</keyword>
<keyword evidence="5 11" id="KW-0808">Transferase</keyword>
<dbReference type="Proteomes" id="UP000189941">
    <property type="component" value="Unassembled WGS sequence"/>
</dbReference>
<evidence type="ECO:0000256" key="4">
    <source>
        <dbReference type="ARBA" id="ARBA00022603"/>
    </source>
</evidence>
<dbReference type="FunFam" id="1.10.10.10:FF:000214">
    <property type="entry name" value="Methylated-DNA--protein-cysteine methyltransferase"/>
    <property type="match status" value="1"/>
</dbReference>
<dbReference type="InterPro" id="IPR036631">
    <property type="entry name" value="MGMT_N_sf"/>
</dbReference>
<keyword evidence="4 11" id="KW-0489">Methyltransferase</keyword>
<evidence type="ECO:0000259" key="10">
    <source>
        <dbReference type="Pfam" id="PF02870"/>
    </source>
</evidence>
<evidence type="ECO:0000256" key="8">
    <source>
        <dbReference type="ARBA" id="ARBA00049348"/>
    </source>
</evidence>
<evidence type="ECO:0000256" key="7">
    <source>
        <dbReference type="ARBA" id="ARBA00023204"/>
    </source>
</evidence>
<comment type="catalytic activity">
    <reaction evidence="8">
        <text>a 6-O-methyl-2'-deoxyguanosine in DNA + L-cysteinyl-[protein] = S-methyl-L-cysteinyl-[protein] + a 2'-deoxyguanosine in DNA</text>
        <dbReference type="Rhea" id="RHEA:24000"/>
        <dbReference type="Rhea" id="RHEA-COMP:10131"/>
        <dbReference type="Rhea" id="RHEA-COMP:10132"/>
        <dbReference type="Rhea" id="RHEA-COMP:11367"/>
        <dbReference type="Rhea" id="RHEA-COMP:11368"/>
        <dbReference type="ChEBI" id="CHEBI:29950"/>
        <dbReference type="ChEBI" id="CHEBI:82612"/>
        <dbReference type="ChEBI" id="CHEBI:85445"/>
        <dbReference type="ChEBI" id="CHEBI:85448"/>
        <dbReference type="EC" id="2.1.1.63"/>
    </reaction>
</comment>
<name>A0A1T4MHG1_9LACT</name>
<dbReference type="InterPro" id="IPR036388">
    <property type="entry name" value="WH-like_DNA-bd_sf"/>
</dbReference>
<comment type="catalytic activity">
    <reaction evidence="1">
        <text>a 4-O-methyl-thymidine in DNA + L-cysteinyl-[protein] = a thymidine in DNA + S-methyl-L-cysteinyl-[protein]</text>
        <dbReference type="Rhea" id="RHEA:53428"/>
        <dbReference type="Rhea" id="RHEA-COMP:10131"/>
        <dbReference type="Rhea" id="RHEA-COMP:10132"/>
        <dbReference type="Rhea" id="RHEA-COMP:13555"/>
        <dbReference type="Rhea" id="RHEA-COMP:13556"/>
        <dbReference type="ChEBI" id="CHEBI:29950"/>
        <dbReference type="ChEBI" id="CHEBI:82612"/>
        <dbReference type="ChEBI" id="CHEBI:137386"/>
        <dbReference type="ChEBI" id="CHEBI:137387"/>
        <dbReference type="EC" id="2.1.1.63"/>
    </reaction>
</comment>
<dbReference type="PROSITE" id="PS00374">
    <property type="entry name" value="MGMT"/>
    <property type="match status" value="1"/>
</dbReference>
<feature type="domain" description="Methylguanine DNA methyltransferase ribonuclease-like" evidence="10">
    <location>
        <begin position="4"/>
        <end position="80"/>
    </location>
</feature>
<dbReference type="Gene3D" id="3.30.160.70">
    <property type="entry name" value="Methylated DNA-protein cysteine methyltransferase domain"/>
    <property type="match status" value="1"/>
</dbReference>
<evidence type="ECO:0000256" key="6">
    <source>
        <dbReference type="ARBA" id="ARBA00022763"/>
    </source>
</evidence>
<dbReference type="InterPro" id="IPR001497">
    <property type="entry name" value="MethylDNA_cys_MeTrfase_AS"/>
</dbReference>
<dbReference type="PANTHER" id="PTHR10815">
    <property type="entry name" value="METHYLATED-DNA--PROTEIN-CYSTEINE METHYLTRANSFERASE"/>
    <property type="match status" value="1"/>
</dbReference>
<dbReference type="InterPro" id="IPR036217">
    <property type="entry name" value="MethylDNA_cys_MeTrfase_DNAb"/>
</dbReference>
<keyword evidence="7" id="KW-0234">DNA repair</keyword>
<comment type="similarity">
    <text evidence="2">Belongs to the MGMT family.</text>
</comment>
<dbReference type="RefSeq" id="WP_078756166.1">
    <property type="nucleotide sequence ID" value="NZ_FUWO01000012.1"/>
</dbReference>
<dbReference type="NCBIfam" id="TIGR00589">
    <property type="entry name" value="ogt"/>
    <property type="match status" value="1"/>
</dbReference>
<accession>A0A1T4MHG1</accession>
<dbReference type="OrthoDB" id="9802228at2"/>
<dbReference type="GO" id="GO:0032259">
    <property type="term" value="P:methylation"/>
    <property type="evidence" value="ECO:0007669"/>
    <property type="project" value="UniProtKB-KW"/>
</dbReference>
<gene>
    <name evidence="11" type="ORF">SAMN02746011_01433</name>
</gene>
<dbReference type="Pfam" id="PF02870">
    <property type="entry name" value="Methyltransf_1N"/>
    <property type="match status" value="1"/>
</dbReference>
<evidence type="ECO:0000256" key="2">
    <source>
        <dbReference type="ARBA" id="ARBA00008711"/>
    </source>
</evidence>
<evidence type="ECO:0000259" key="9">
    <source>
        <dbReference type="Pfam" id="PF01035"/>
    </source>
</evidence>
<dbReference type="Pfam" id="PF01035">
    <property type="entry name" value="DNA_binding_1"/>
    <property type="match status" value="1"/>
</dbReference>